<evidence type="ECO:0000313" key="1">
    <source>
        <dbReference type="EMBL" id="GIM83828.1"/>
    </source>
</evidence>
<sequence>MLGTLGGGLEWAVVEDGSDGGLVIITSQTCDLGAAGPGRMQPFFDVSPVVEIPPGYDQSKLASILQWEVSYLLPVTAPLSQNAWVADLRLSMPISKGLLVGRQPIEGFASEDDRLAFIEAVALRKRRPALADVLSEDVPKSLGAYIKQTDKATPEWWQQVEQVRLRIKGDRLKPNAVGLIVCESIQLSPEQRKVWRNWRTLGARILRPHKIKLEPTLFGTLDALPARLYRDSVPIRLTDLGRPPAW</sequence>
<name>A0A919W6L1_9ACTN</name>
<accession>A0A919W6L1</accession>
<comment type="caution">
    <text evidence="1">The sequence shown here is derived from an EMBL/GenBank/DDBJ whole genome shotgun (WGS) entry which is preliminary data.</text>
</comment>
<gene>
    <name evidence="1" type="ORF">Aco04nite_88440</name>
</gene>
<dbReference type="EMBL" id="BOQP01000058">
    <property type="protein sequence ID" value="GIM83828.1"/>
    <property type="molecule type" value="Genomic_DNA"/>
</dbReference>
<proteinExistence type="predicted"/>
<evidence type="ECO:0000313" key="2">
    <source>
        <dbReference type="Proteomes" id="UP000680865"/>
    </source>
</evidence>
<protein>
    <submittedName>
        <fullName evidence="1">Uncharacterized protein</fullName>
    </submittedName>
</protein>
<keyword evidence="2" id="KW-1185">Reference proteome</keyword>
<dbReference type="AlphaFoldDB" id="A0A919W6L1"/>
<organism evidence="1 2">
    <name type="scientific">Winogradskya consettensis</name>
    <dbReference type="NCBI Taxonomy" id="113560"/>
    <lineage>
        <taxon>Bacteria</taxon>
        <taxon>Bacillati</taxon>
        <taxon>Actinomycetota</taxon>
        <taxon>Actinomycetes</taxon>
        <taxon>Micromonosporales</taxon>
        <taxon>Micromonosporaceae</taxon>
        <taxon>Winogradskya</taxon>
    </lineage>
</organism>
<reference evidence="1" key="1">
    <citation type="submission" date="2021-03" db="EMBL/GenBank/DDBJ databases">
        <title>Whole genome shotgun sequence of Actinoplanes consettensis NBRC 14913.</title>
        <authorList>
            <person name="Komaki H."/>
            <person name="Tamura T."/>
        </authorList>
    </citation>
    <scope>NUCLEOTIDE SEQUENCE</scope>
    <source>
        <strain evidence="1">NBRC 14913</strain>
    </source>
</reference>
<dbReference type="Proteomes" id="UP000680865">
    <property type="component" value="Unassembled WGS sequence"/>
</dbReference>